<sequence length="68" mass="7259">MSPRQGRTAPAALSDPGEAHQGVLTDLSACLRRQAPAIFNDDALVPFLCHHSACRRVDTTTCVNKAAK</sequence>
<name>A0A8H8DJM5_9FUNG</name>
<reference evidence="1 2" key="1">
    <citation type="journal article" name="Sci. Rep.">
        <title>Genome-scale phylogenetic analyses confirm Olpidium as the closest living zoosporic fungus to the non-flagellated, terrestrial fungi.</title>
        <authorList>
            <person name="Chang Y."/>
            <person name="Rochon D."/>
            <person name="Sekimoto S."/>
            <person name="Wang Y."/>
            <person name="Chovatia M."/>
            <person name="Sandor L."/>
            <person name="Salamov A."/>
            <person name="Grigoriev I.V."/>
            <person name="Stajich J.E."/>
            <person name="Spatafora J.W."/>
        </authorList>
    </citation>
    <scope>NUCLEOTIDE SEQUENCE [LARGE SCALE GENOMIC DNA]</scope>
    <source>
        <strain evidence="1">S191</strain>
    </source>
</reference>
<comment type="caution">
    <text evidence="1">The sequence shown here is derived from an EMBL/GenBank/DDBJ whole genome shotgun (WGS) entry which is preliminary data.</text>
</comment>
<dbReference type="EMBL" id="JAEFCI010004577">
    <property type="protein sequence ID" value="KAG5460868.1"/>
    <property type="molecule type" value="Genomic_DNA"/>
</dbReference>
<dbReference type="AlphaFoldDB" id="A0A8H8DJM5"/>
<keyword evidence="2" id="KW-1185">Reference proteome</keyword>
<dbReference type="Proteomes" id="UP000673691">
    <property type="component" value="Unassembled WGS sequence"/>
</dbReference>
<evidence type="ECO:0000313" key="2">
    <source>
        <dbReference type="Proteomes" id="UP000673691"/>
    </source>
</evidence>
<proteinExistence type="predicted"/>
<accession>A0A8H8DJM5</accession>
<gene>
    <name evidence="1" type="ORF">BJ554DRAFT_7034</name>
</gene>
<protein>
    <submittedName>
        <fullName evidence="1">Uncharacterized protein</fullName>
    </submittedName>
</protein>
<organism evidence="1 2">
    <name type="scientific">Olpidium bornovanus</name>
    <dbReference type="NCBI Taxonomy" id="278681"/>
    <lineage>
        <taxon>Eukaryota</taxon>
        <taxon>Fungi</taxon>
        <taxon>Fungi incertae sedis</taxon>
        <taxon>Olpidiomycota</taxon>
        <taxon>Olpidiomycotina</taxon>
        <taxon>Olpidiomycetes</taxon>
        <taxon>Olpidiales</taxon>
        <taxon>Olpidiaceae</taxon>
        <taxon>Olpidium</taxon>
    </lineage>
</organism>
<evidence type="ECO:0000313" key="1">
    <source>
        <dbReference type="EMBL" id="KAG5460868.1"/>
    </source>
</evidence>